<keyword evidence="8" id="KW-0963">Cytoplasm</keyword>
<feature type="binding site" evidence="8">
    <location>
        <begin position="75"/>
        <end position="76"/>
    </location>
    <ligand>
        <name>substrate</name>
    </ligand>
</feature>
<gene>
    <name evidence="8 10" type="primary">dapF</name>
    <name evidence="10" type="ORF">ACFOWM_01970</name>
</gene>
<protein>
    <recommendedName>
        <fullName evidence="3 8">Diaminopimelate epimerase</fullName>
        <shortName evidence="8">DAP epimerase</shortName>
        <ecNumber evidence="3 8">5.1.1.7</ecNumber>
    </recommendedName>
    <alternativeName>
        <fullName evidence="8">PLP-independent amino acid racemase</fullName>
    </alternativeName>
</protein>
<keyword evidence="4 8" id="KW-0028">Amino-acid biosynthesis</keyword>
<evidence type="ECO:0000313" key="10">
    <source>
        <dbReference type="EMBL" id="MFC4261633.1"/>
    </source>
</evidence>
<feature type="binding site" evidence="8">
    <location>
        <position position="171"/>
    </location>
    <ligand>
        <name>substrate</name>
    </ligand>
</feature>
<evidence type="ECO:0000256" key="6">
    <source>
        <dbReference type="ARBA" id="ARBA00023235"/>
    </source>
</evidence>
<dbReference type="PROSITE" id="PS01326">
    <property type="entry name" value="DAP_EPIMERASE"/>
    <property type="match status" value="1"/>
</dbReference>
<comment type="catalytic activity">
    <reaction evidence="7 8">
        <text>(2S,6S)-2,6-diaminopimelate = meso-2,6-diaminopimelate</text>
        <dbReference type="Rhea" id="RHEA:15393"/>
        <dbReference type="ChEBI" id="CHEBI:57609"/>
        <dbReference type="ChEBI" id="CHEBI:57791"/>
        <dbReference type="EC" id="5.1.1.7"/>
    </reaction>
</comment>
<feature type="site" description="Could be important to modulate the pK values of the two catalytic cysteine residues" evidence="8">
    <location>
        <position position="139"/>
    </location>
</feature>
<dbReference type="Gene3D" id="3.10.310.10">
    <property type="entry name" value="Diaminopimelate Epimerase, Chain A, domain 1"/>
    <property type="match status" value="2"/>
</dbReference>
<keyword evidence="11" id="KW-1185">Reference proteome</keyword>
<feature type="active site" description="Proton donor" evidence="8">
    <location>
        <position position="74"/>
    </location>
</feature>
<organism evidence="10 11">
    <name type="scientific">Ferruginibacter yonginensis</name>
    <dbReference type="NCBI Taxonomy" id="1310416"/>
    <lineage>
        <taxon>Bacteria</taxon>
        <taxon>Pseudomonadati</taxon>
        <taxon>Bacteroidota</taxon>
        <taxon>Chitinophagia</taxon>
        <taxon>Chitinophagales</taxon>
        <taxon>Chitinophagaceae</taxon>
        <taxon>Ferruginibacter</taxon>
    </lineage>
</organism>
<dbReference type="SUPFAM" id="SSF54506">
    <property type="entry name" value="Diaminopimelate epimerase-like"/>
    <property type="match status" value="2"/>
</dbReference>
<feature type="binding site" evidence="8">
    <location>
        <position position="65"/>
    </location>
    <ligand>
        <name>substrate</name>
    </ligand>
</feature>
<dbReference type="Pfam" id="PF01678">
    <property type="entry name" value="DAP_epimerase"/>
    <property type="match status" value="2"/>
</dbReference>
<dbReference type="Proteomes" id="UP001595907">
    <property type="component" value="Unassembled WGS sequence"/>
</dbReference>
<dbReference type="HAMAP" id="MF_00197">
    <property type="entry name" value="DAP_epimerase"/>
    <property type="match status" value="1"/>
</dbReference>
<evidence type="ECO:0000313" key="11">
    <source>
        <dbReference type="Proteomes" id="UP001595907"/>
    </source>
</evidence>
<comment type="caution">
    <text evidence="10">The sequence shown here is derived from an EMBL/GenBank/DDBJ whole genome shotgun (WGS) entry which is preliminary data.</text>
</comment>
<evidence type="ECO:0000256" key="7">
    <source>
        <dbReference type="ARBA" id="ARBA00051712"/>
    </source>
</evidence>
<dbReference type="InterPro" id="IPR001653">
    <property type="entry name" value="DAP_epimerase_DapF"/>
</dbReference>
<feature type="active site" description="Proton acceptor" evidence="8">
    <location>
        <position position="199"/>
    </location>
</feature>
<dbReference type="PANTHER" id="PTHR31689">
    <property type="entry name" value="DIAMINOPIMELATE EPIMERASE, CHLOROPLASTIC"/>
    <property type="match status" value="1"/>
</dbReference>
<proteinExistence type="inferred from homology"/>
<keyword evidence="6 8" id="KW-0413">Isomerase</keyword>
<evidence type="ECO:0000256" key="2">
    <source>
        <dbReference type="ARBA" id="ARBA00010219"/>
    </source>
</evidence>
<accession>A0ABV8QP99</accession>
<name>A0ABV8QP99_9BACT</name>
<evidence type="ECO:0000256" key="3">
    <source>
        <dbReference type="ARBA" id="ARBA00013080"/>
    </source>
</evidence>
<reference evidence="11" key="1">
    <citation type="journal article" date="2019" name="Int. J. Syst. Evol. Microbiol.">
        <title>The Global Catalogue of Microorganisms (GCM) 10K type strain sequencing project: providing services to taxonomists for standard genome sequencing and annotation.</title>
        <authorList>
            <consortium name="The Broad Institute Genomics Platform"/>
            <consortium name="The Broad Institute Genome Sequencing Center for Infectious Disease"/>
            <person name="Wu L."/>
            <person name="Ma J."/>
        </authorList>
    </citation>
    <scope>NUCLEOTIDE SEQUENCE [LARGE SCALE GENOMIC DNA]</scope>
    <source>
        <strain evidence="11">CECT 8289</strain>
    </source>
</reference>
<dbReference type="EMBL" id="JBHSCZ010000001">
    <property type="protein sequence ID" value="MFC4261633.1"/>
    <property type="molecule type" value="Genomic_DNA"/>
</dbReference>
<dbReference type="GO" id="GO:0008837">
    <property type="term" value="F:diaminopimelate epimerase activity"/>
    <property type="evidence" value="ECO:0007669"/>
    <property type="project" value="UniProtKB-EC"/>
</dbReference>
<dbReference type="PANTHER" id="PTHR31689:SF0">
    <property type="entry name" value="DIAMINOPIMELATE EPIMERASE"/>
    <property type="match status" value="1"/>
</dbReference>
<comment type="pathway">
    <text evidence="1 8">Amino-acid biosynthesis; L-lysine biosynthesis via DAP pathway; DL-2,6-diaminopimelate from LL-2,6-diaminopimelate: step 1/1.</text>
</comment>
<dbReference type="EC" id="5.1.1.7" evidence="3 8"/>
<dbReference type="InterPro" id="IPR018510">
    <property type="entry name" value="DAP_epimerase_AS"/>
</dbReference>
<feature type="binding site" evidence="8">
    <location>
        <begin position="189"/>
        <end position="190"/>
    </location>
    <ligand>
        <name>substrate</name>
    </ligand>
</feature>
<comment type="function">
    <text evidence="8">Catalyzes the stereoinversion of LL-2,6-diaminopimelate (L,L-DAP) to meso-diaminopimelate (meso-DAP), a precursor of L-lysine and an essential component of the bacterial peptidoglycan.</text>
</comment>
<keyword evidence="5 8" id="KW-0457">Lysine biosynthesis</keyword>
<comment type="subunit">
    <text evidence="8">Homodimer.</text>
</comment>
<feature type="binding site" evidence="8">
    <location>
        <position position="13"/>
    </location>
    <ligand>
        <name>substrate</name>
    </ligand>
</feature>
<comment type="similarity">
    <text evidence="2 8">Belongs to the diaminopimelate epimerase family.</text>
</comment>
<comment type="subcellular location">
    <subcellularLocation>
        <location evidence="8">Cytoplasm</location>
    </subcellularLocation>
</comment>
<comment type="caution">
    <text evidence="8">Lacks conserved residue(s) required for the propagation of feature annotation.</text>
</comment>
<sequence length="260" mass="28745">MQFDFLKYQGTGNDFIIADNRKQLYNELSTETVRHLCDRKFGIGADGLILLNNSITHDFEMQYFNADGNIGSMCGNGGRCIVQFAHDNGIVKDSYVFEAADGLHEANITQQKIVQLKMNPVNAVQYFNDYSVLNTGSPHYVSYGVGVKNKDVFAEGKAIRYNETFSKEGINVNFVEVMGANNIFVRTYERGVENETASCGTGVTAAALMYPQNSIGANNIQINTIGGNLNVTFNKINDQQFDNIYLCGPASFVFKGSIQI</sequence>
<feature type="binding site" evidence="8">
    <location>
        <begin position="200"/>
        <end position="201"/>
    </location>
    <ligand>
        <name>substrate</name>
    </ligand>
</feature>
<evidence type="ECO:0000256" key="8">
    <source>
        <dbReference type="HAMAP-Rule" id="MF_00197"/>
    </source>
</evidence>
<dbReference type="NCBIfam" id="TIGR00652">
    <property type="entry name" value="DapF"/>
    <property type="match status" value="1"/>
</dbReference>
<evidence type="ECO:0000256" key="1">
    <source>
        <dbReference type="ARBA" id="ARBA00005196"/>
    </source>
</evidence>
<feature type="site" description="Could be important to modulate the pK values of the two catalytic cysteine residues" evidence="8">
    <location>
        <position position="189"/>
    </location>
</feature>
<evidence type="ECO:0000256" key="9">
    <source>
        <dbReference type="PROSITE-ProRule" id="PRU10125"/>
    </source>
</evidence>
<feature type="active site" evidence="9">
    <location>
        <position position="74"/>
    </location>
</feature>
<evidence type="ECO:0000256" key="4">
    <source>
        <dbReference type="ARBA" id="ARBA00022605"/>
    </source>
</evidence>
<dbReference type="RefSeq" id="WP_379706339.1">
    <property type="nucleotide sequence ID" value="NZ_JBHSCZ010000001.1"/>
</dbReference>
<evidence type="ECO:0000256" key="5">
    <source>
        <dbReference type="ARBA" id="ARBA00023154"/>
    </source>
</evidence>